<dbReference type="Proteomes" id="UP000268094">
    <property type="component" value="Unassembled WGS sequence"/>
</dbReference>
<proteinExistence type="predicted"/>
<dbReference type="Pfam" id="PF05139">
    <property type="entry name" value="Erythro_esteras"/>
    <property type="match status" value="1"/>
</dbReference>
<feature type="signal peptide" evidence="1">
    <location>
        <begin position="1"/>
        <end position="23"/>
    </location>
</feature>
<dbReference type="EMBL" id="RAVZ01000082">
    <property type="protein sequence ID" value="RKG88403.1"/>
    <property type="molecule type" value="Genomic_DNA"/>
</dbReference>
<dbReference type="Gene3D" id="3.40.1660.10">
    <property type="entry name" value="EreA-like (biosynthetic domain)"/>
    <property type="match status" value="1"/>
</dbReference>
<dbReference type="Gene3D" id="1.20.1440.30">
    <property type="entry name" value="Biosynthetic Protein domain"/>
    <property type="match status" value="1"/>
</dbReference>
<dbReference type="InterPro" id="IPR052036">
    <property type="entry name" value="Hydrolase/PRTase-associated"/>
</dbReference>
<dbReference type="CDD" id="cd14728">
    <property type="entry name" value="Ere-like"/>
    <property type="match status" value="1"/>
</dbReference>
<organism evidence="2 3">
    <name type="scientific">Corallococcus terminator</name>
    <dbReference type="NCBI Taxonomy" id="2316733"/>
    <lineage>
        <taxon>Bacteria</taxon>
        <taxon>Pseudomonadati</taxon>
        <taxon>Myxococcota</taxon>
        <taxon>Myxococcia</taxon>
        <taxon>Myxococcales</taxon>
        <taxon>Cystobacterineae</taxon>
        <taxon>Myxococcaceae</taxon>
        <taxon>Corallococcus</taxon>
    </lineage>
</organism>
<evidence type="ECO:0000256" key="1">
    <source>
        <dbReference type="SAM" id="SignalP"/>
    </source>
</evidence>
<accession>A0A3A8JG18</accession>
<evidence type="ECO:0000313" key="3">
    <source>
        <dbReference type="Proteomes" id="UP000268094"/>
    </source>
</evidence>
<evidence type="ECO:0000313" key="2">
    <source>
        <dbReference type="EMBL" id="RKG88403.1"/>
    </source>
</evidence>
<sequence>MRYLLFLLLLPLLSGCASNPRSAPPHEAVALSDADRIVRDLCDKRLALLGEESHHGSARTLTFKVELTRRLVEECQFDTFFIETGTYDFLHIQALLKEGQTVSEDRVASAIGPMWANQEMTPLIPFLAERINAGTLVAGGIDDQINRGTYAQREMTRELIPFLEGPRQAECAAVIERNMSWQYDEAHPYTPEVPKFILGCWKDLESVLSRPGAAATPSAQGQLQMARNLVRFVTREVTEQSRASAQPSGTLDWFGHNDRDRSMFMNLEWLLSQSPTSRKAIVWLATVHAARDLTVLDTDDRHRIPVGAYVHEKFGAQAFVLGFSAGSGSHSLGGSGRTYALEPARADSLEGEALSGHTSDTRYLDGSQLRALGPRVARPLSYSWTTAPWAMVMDGLLIFREETLPHPLPR</sequence>
<dbReference type="PANTHER" id="PTHR31299">
    <property type="entry name" value="ESTERASE, PUTATIVE (AFU_ORTHOLOGUE AFUA_1G05850)-RELATED"/>
    <property type="match status" value="1"/>
</dbReference>
<reference evidence="3" key="1">
    <citation type="submission" date="2018-09" db="EMBL/GenBank/DDBJ databases">
        <authorList>
            <person name="Livingstone P.G."/>
            <person name="Whitworth D.E."/>
        </authorList>
    </citation>
    <scope>NUCLEOTIDE SEQUENCE [LARGE SCALE GENOMIC DNA]</scope>
    <source>
        <strain evidence="3">CA054A</strain>
    </source>
</reference>
<dbReference type="PANTHER" id="PTHR31299:SF0">
    <property type="entry name" value="ESTERASE, PUTATIVE (AFU_ORTHOLOGUE AFUA_1G05850)-RELATED"/>
    <property type="match status" value="1"/>
</dbReference>
<gene>
    <name evidence="2" type="ORF">D7V88_14290</name>
</gene>
<dbReference type="GO" id="GO:0046677">
    <property type="term" value="P:response to antibiotic"/>
    <property type="evidence" value="ECO:0007669"/>
    <property type="project" value="InterPro"/>
</dbReference>
<dbReference type="InterPro" id="IPR007815">
    <property type="entry name" value="Emycin_Estase"/>
</dbReference>
<dbReference type="OrthoDB" id="5949900at2"/>
<dbReference type="SUPFAM" id="SSF159501">
    <property type="entry name" value="EreA/ChaN-like"/>
    <property type="match status" value="1"/>
</dbReference>
<dbReference type="PROSITE" id="PS51257">
    <property type="entry name" value="PROKAR_LIPOPROTEIN"/>
    <property type="match status" value="1"/>
</dbReference>
<dbReference type="Gene3D" id="3.30.1870.10">
    <property type="entry name" value="EreA-like, domain 2"/>
    <property type="match status" value="1"/>
</dbReference>
<dbReference type="AlphaFoldDB" id="A0A3A8JG18"/>
<comment type="caution">
    <text evidence="2">The sequence shown here is derived from an EMBL/GenBank/DDBJ whole genome shotgun (WGS) entry which is preliminary data.</text>
</comment>
<keyword evidence="1" id="KW-0732">Signal</keyword>
<protein>
    <submittedName>
        <fullName evidence="2">Erythromycin esterase</fullName>
    </submittedName>
</protein>
<name>A0A3A8JG18_9BACT</name>
<keyword evidence="3" id="KW-1185">Reference proteome</keyword>
<feature type="chain" id="PRO_5017361162" evidence="1">
    <location>
        <begin position="24"/>
        <end position="410"/>
    </location>
</feature>